<dbReference type="InterPro" id="IPR010126">
    <property type="entry name" value="Esterase_phb"/>
</dbReference>
<dbReference type="PANTHER" id="PTHR43037:SF1">
    <property type="entry name" value="BLL1128 PROTEIN"/>
    <property type="match status" value="1"/>
</dbReference>
<dbReference type="NCBIfam" id="TIGR01840">
    <property type="entry name" value="esterase_phb"/>
    <property type="match status" value="1"/>
</dbReference>
<dbReference type="EMBL" id="JAATJC010000001">
    <property type="protein sequence ID" value="NJC06450.1"/>
    <property type="molecule type" value="Genomic_DNA"/>
</dbReference>
<dbReference type="GO" id="GO:0005576">
    <property type="term" value="C:extracellular region"/>
    <property type="evidence" value="ECO:0007669"/>
    <property type="project" value="InterPro"/>
</dbReference>
<dbReference type="InterPro" id="IPR050955">
    <property type="entry name" value="Plant_Biomass_Hydrol_Est"/>
</dbReference>
<evidence type="ECO:0000313" key="4">
    <source>
        <dbReference type="Proteomes" id="UP000558192"/>
    </source>
</evidence>
<accession>A0A7X5Y7U7</accession>
<name>A0A7X5Y7U7_9SPHN</name>
<evidence type="ECO:0000313" key="3">
    <source>
        <dbReference type="EMBL" id="NJC06450.1"/>
    </source>
</evidence>
<dbReference type="Gene3D" id="3.40.50.1820">
    <property type="entry name" value="alpha/beta hydrolase"/>
    <property type="match status" value="1"/>
</dbReference>
<dbReference type="InterPro" id="IPR029058">
    <property type="entry name" value="AB_hydrolase_fold"/>
</dbReference>
<reference evidence="3 4" key="1">
    <citation type="submission" date="2020-03" db="EMBL/GenBank/DDBJ databases">
        <title>Genomic Encyclopedia of Type Strains, Phase IV (KMG-IV): sequencing the most valuable type-strain genomes for metagenomic binning, comparative biology and taxonomic classification.</title>
        <authorList>
            <person name="Goeker M."/>
        </authorList>
    </citation>
    <scope>NUCLEOTIDE SEQUENCE [LARGE SCALE GENOMIC DNA]</scope>
    <source>
        <strain evidence="3 4">DSM 16846</strain>
    </source>
</reference>
<organism evidence="3 4">
    <name type="scientific">Sphingomonas kaistensis</name>
    <dbReference type="NCBI Taxonomy" id="298708"/>
    <lineage>
        <taxon>Bacteria</taxon>
        <taxon>Pseudomonadati</taxon>
        <taxon>Pseudomonadota</taxon>
        <taxon>Alphaproteobacteria</taxon>
        <taxon>Sphingomonadales</taxon>
        <taxon>Sphingomonadaceae</taxon>
        <taxon>Sphingomonas</taxon>
    </lineage>
</organism>
<protein>
    <submittedName>
        <fullName evidence="3">Poly(Hydroxyalkanoate) depolymerase family esterase</fullName>
    </submittedName>
</protein>
<keyword evidence="4" id="KW-1185">Reference proteome</keyword>
<keyword evidence="1" id="KW-0732">Signal</keyword>
<sequence length="332" mass="34578">MLAHTYLPRDLPAGAPLVVVLHGCTQSAGGYNRGAGWTSAADENGFAVLFPEQQRANNPNLCFNWFAPADTGRGGGEVLSVIQMIEALCRKHALDPRRVFVTGLSAGGAMTAALLAAYPEVFAGGAVIAGLPFGTASTVPEAFERMRTKSPFGADQLAALVRSASSHAGPWPTLSVWHGNADRTVDAGNAAALVDQWRGLQGLPAAPSATEKVAGHLRRVWRDGEGRDVIEEYVITSMGHGTPVHPVAANQGEAAGPYMLDAGISSTRRIVAFWKLDGGRKTAATTAAAAASPRVTAALPAVSPPRRGPAAPPVNKVQDVIEKALRSAGLMR</sequence>
<dbReference type="Pfam" id="PF10503">
    <property type="entry name" value="Esterase_PHB"/>
    <property type="match status" value="1"/>
</dbReference>
<comment type="caution">
    <text evidence="3">The sequence shown here is derived from an EMBL/GenBank/DDBJ whole genome shotgun (WGS) entry which is preliminary data.</text>
</comment>
<dbReference type="Proteomes" id="UP000558192">
    <property type="component" value="Unassembled WGS sequence"/>
</dbReference>
<evidence type="ECO:0000256" key="2">
    <source>
        <dbReference type="ARBA" id="ARBA00022801"/>
    </source>
</evidence>
<proteinExistence type="predicted"/>
<evidence type="ECO:0000256" key="1">
    <source>
        <dbReference type="ARBA" id="ARBA00022729"/>
    </source>
</evidence>
<gene>
    <name evidence="3" type="ORF">GGQ97_002243</name>
</gene>
<keyword evidence="2" id="KW-0378">Hydrolase</keyword>
<dbReference type="PANTHER" id="PTHR43037">
    <property type="entry name" value="UNNAMED PRODUCT-RELATED"/>
    <property type="match status" value="1"/>
</dbReference>
<dbReference type="SUPFAM" id="SSF53474">
    <property type="entry name" value="alpha/beta-Hydrolases"/>
    <property type="match status" value="2"/>
</dbReference>
<dbReference type="GO" id="GO:0016787">
    <property type="term" value="F:hydrolase activity"/>
    <property type="evidence" value="ECO:0007669"/>
    <property type="project" value="UniProtKB-KW"/>
</dbReference>
<dbReference type="AlphaFoldDB" id="A0A7X5Y7U7"/>